<gene>
    <name evidence="4" type="ORF">KME60_04440</name>
</gene>
<dbReference type="InterPro" id="IPR049730">
    <property type="entry name" value="SNF2/RAD54-like_C"/>
</dbReference>
<dbReference type="Gene3D" id="3.30.870.10">
    <property type="entry name" value="Endonuclease Chain A"/>
    <property type="match status" value="1"/>
</dbReference>
<dbReference type="GO" id="GO:0004386">
    <property type="term" value="F:helicase activity"/>
    <property type="evidence" value="ECO:0007669"/>
    <property type="project" value="UniProtKB-KW"/>
</dbReference>
<sequence>MPTHDIIDNRNQKLVDQIKRILDSSEAAHFAVGYFFLSGFTAIAERLTSIKELRLLIGNTTNRETIEQIAQGYRRLELIEDKIEAQKYPKRSEEKRMASETAANIRSSIELMDQTDEAETLVKNLVQMIEEKRLHVRVYTKGTLHAKAYIFDYGTIYDNKGRALERQEKGIAVVGSSNLTLSGITHNTELNVTIHGNDNHTELTNWFDELWNEAEDFNEALMTEMKQSWAGLPVQPYDVYMKTLYSLVKDRLEDTASKDLIIEDEISKQLADFQKVAVNHAVRNIRDYDGAFVSDVVGLGKSFIGAAIVKRFEQVERSRPLIICPAPLIEMWERYNEVYQLNARVLSMGMLKEDDDGDVKTLLNDFRFKDRDFVLIDESHNLRNNSTQRYKVVEAFLGAGKRCCFLTATPRNKTAWDIYHQLKLFHQDDKTDLPIDPPNLKEYFQLVEKGQKKLPELLSHILIRRTRNHILRFYGFDSKTHEKVDPTNFKAYIDGTRHAYVIVGGKHRFFPKRELETIEYSIEDTYQGLYQDLRQYMGKSWKNLTPQTPSVPGVRSKPPTNELSYARYGLWNYVSKDKQKQEPYNTLQRAGANLRGLMRVLLFKRFESSVYAFQETIKKLLIAHERFLKALSQGFVPAGEEAQTLLSEDYNQAEEQDLMDALQQVSNKYDLTDFDAEKLYQHIEHDIKLLKKILDLVKPITPDKDAKLQTLIKWLSQPNLQDKKRLIFTQYADTAKYLHENLNPGSKCDDIDVIYSGNNKNKARVVGRFAPKANKEYQFKLGESELNTLIATDVLSEGLNLQDGDLIINYDLHWNPVKLIQRFGRIDRIGSEKDIIYGYNFLPEIGIERNLGLKQKLKNRIQEIHDTIGEDAAILDKTEQLNEEAMYAIYEQNGKQLSLFDIEDEDNFLDLNEAEEILRKLQKEDPGEFERIANLPHGIRTAKFSMQKGTYVFCEASDPNRPDIKGYQQLFLLDNKGEIISRDIPRILGAIKADDTTPSLTLPSSHNAAVMRVKRQFAEEVKHRQTEKEFNQRLTQGQRYILRELRIFFKSIIDEEVKGQVNILEKAFRLSVNQAVNRELNKLRRDGFTSQELFNQLIQIYRQHNMQELQDNSLPTLSQPIPIIVCSEALV</sequence>
<dbReference type="Pfam" id="PF00271">
    <property type="entry name" value="Helicase_C"/>
    <property type="match status" value="1"/>
</dbReference>
<dbReference type="InterPro" id="IPR014001">
    <property type="entry name" value="Helicase_ATP-bd"/>
</dbReference>
<dbReference type="PANTHER" id="PTHR45766:SF6">
    <property type="entry name" value="SWI_SNF-RELATED MATRIX-ASSOCIATED ACTIN-DEPENDENT REGULATOR OF CHROMATIN SUBFAMILY A-LIKE PROTEIN 1"/>
    <property type="match status" value="1"/>
</dbReference>
<dbReference type="GO" id="GO:0016787">
    <property type="term" value="F:hydrolase activity"/>
    <property type="evidence" value="ECO:0007669"/>
    <property type="project" value="UniProtKB-KW"/>
</dbReference>
<evidence type="ECO:0000259" key="2">
    <source>
        <dbReference type="PROSITE" id="PS51192"/>
    </source>
</evidence>
<dbReference type="CDD" id="cd09178">
    <property type="entry name" value="PLDc_N_Snf2_like"/>
    <property type="match status" value="1"/>
</dbReference>
<dbReference type="CDD" id="cd18793">
    <property type="entry name" value="SF2_C_SNF"/>
    <property type="match status" value="1"/>
</dbReference>
<comment type="caution">
    <text evidence="4">The sequence shown here is derived from an EMBL/GenBank/DDBJ whole genome shotgun (WGS) entry which is preliminary data.</text>
</comment>
<evidence type="ECO:0000313" key="5">
    <source>
        <dbReference type="Proteomes" id="UP000729701"/>
    </source>
</evidence>
<feature type="domain" description="Helicase ATP-binding" evidence="2">
    <location>
        <begin position="282"/>
        <end position="428"/>
    </location>
</feature>
<protein>
    <submittedName>
        <fullName evidence="4">Helicase</fullName>
    </submittedName>
</protein>
<feature type="domain" description="Helicase C-terminal" evidence="3">
    <location>
        <begin position="707"/>
        <end position="872"/>
    </location>
</feature>
<keyword evidence="4" id="KW-0547">Nucleotide-binding</keyword>
<evidence type="ECO:0000313" key="4">
    <source>
        <dbReference type="EMBL" id="MBW4666695.1"/>
    </source>
</evidence>
<dbReference type="InterPro" id="IPR000330">
    <property type="entry name" value="SNF2_N"/>
</dbReference>
<proteinExistence type="predicted"/>
<evidence type="ECO:0000256" key="1">
    <source>
        <dbReference type="ARBA" id="ARBA00022801"/>
    </source>
</evidence>
<dbReference type="Proteomes" id="UP000729701">
    <property type="component" value="Unassembled WGS sequence"/>
</dbReference>
<dbReference type="SMART" id="SM00487">
    <property type="entry name" value="DEXDc"/>
    <property type="match status" value="1"/>
</dbReference>
<evidence type="ECO:0000259" key="3">
    <source>
        <dbReference type="PROSITE" id="PS51194"/>
    </source>
</evidence>
<dbReference type="SMART" id="SM00490">
    <property type="entry name" value="HELICc"/>
    <property type="match status" value="1"/>
</dbReference>
<accession>A0A951QIV2</accession>
<reference evidence="4" key="2">
    <citation type="journal article" date="2022" name="Microbiol. Resour. Announc.">
        <title>Metagenome Sequencing to Explore Phylogenomics of Terrestrial Cyanobacteria.</title>
        <authorList>
            <person name="Ward R.D."/>
            <person name="Stajich J.E."/>
            <person name="Johansen J.R."/>
            <person name="Huntemann M."/>
            <person name="Clum A."/>
            <person name="Foster B."/>
            <person name="Foster B."/>
            <person name="Roux S."/>
            <person name="Palaniappan K."/>
            <person name="Varghese N."/>
            <person name="Mukherjee S."/>
            <person name="Reddy T.B.K."/>
            <person name="Daum C."/>
            <person name="Copeland A."/>
            <person name="Chen I.A."/>
            <person name="Ivanova N.N."/>
            <person name="Kyrpides N.C."/>
            <person name="Shapiro N."/>
            <person name="Eloe-Fadrosh E.A."/>
            <person name="Pietrasiak N."/>
        </authorList>
    </citation>
    <scope>NUCLEOTIDE SEQUENCE</scope>
    <source>
        <strain evidence="4">GSE-NOS-MK-12-04C</strain>
    </source>
</reference>
<dbReference type="InterPro" id="IPR027417">
    <property type="entry name" value="P-loop_NTPase"/>
</dbReference>
<dbReference type="PROSITE" id="PS51192">
    <property type="entry name" value="HELICASE_ATP_BIND_1"/>
    <property type="match status" value="1"/>
</dbReference>
<dbReference type="SUPFAM" id="SSF52540">
    <property type="entry name" value="P-loop containing nucleoside triphosphate hydrolases"/>
    <property type="match status" value="2"/>
</dbReference>
<dbReference type="AlphaFoldDB" id="A0A951QIV2"/>
<dbReference type="Pfam" id="PF13091">
    <property type="entry name" value="PLDc_2"/>
    <property type="match status" value="1"/>
</dbReference>
<dbReference type="PANTHER" id="PTHR45766">
    <property type="entry name" value="DNA ANNEALING HELICASE AND ENDONUCLEASE ZRANB3 FAMILY MEMBER"/>
    <property type="match status" value="1"/>
</dbReference>
<dbReference type="PROSITE" id="PS51194">
    <property type="entry name" value="HELICASE_CTER"/>
    <property type="match status" value="1"/>
</dbReference>
<dbReference type="EMBL" id="JAHHGZ010000004">
    <property type="protein sequence ID" value="MBW4666695.1"/>
    <property type="molecule type" value="Genomic_DNA"/>
</dbReference>
<organism evidence="4 5">
    <name type="scientific">Cyanomargarita calcarea GSE-NOS-MK-12-04C</name>
    <dbReference type="NCBI Taxonomy" id="2839659"/>
    <lineage>
        <taxon>Bacteria</taxon>
        <taxon>Bacillati</taxon>
        <taxon>Cyanobacteriota</taxon>
        <taxon>Cyanophyceae</taxon>
        <taxon>Nostocales</taxon>
        <taxon>Cyanomargaritaceae</taxon>
        <taxon>Cyanomargarita</taxon>
    </lineage>
</organism>
<dbReference type="Gene3D" id="3.40.50.300">
    <property type="entry name" value="P-loop containing nucleotide triphosphate hydrolases"/>
    <property type="match status" value="2"/>
</dbReference>
<reference evidence="4" key="1">
    <citation type="submission" date="2021-05" db="EMBL/GenBank/DDBJ databases">
        <authorList>
            <person name="Pietrasiak N."/>
            <person name="Ward R."/>
            <person name="Stajich J.E."/>
            <person name="Kurbessoian T."/>
        </authorList>
    </citation>
    <scope>NUCLEOTIDE SEQUENCE</scope>
    <source>
        <strain evidence="4">GSE-NOS-MK-12-04C</strain>
    </source>
</reference>
<keyword evidence="1" id="KW-0378">Hydrolase</keyword>
<dbReference type="InterPro" id="IPR025202">
    <property type="entry name" value="PLD-like_dom"/>
</dbReference>
<keyword evidence="4" id="KW-0067">ATP-binding</keyword>
<keyword evidence="4" id="KW-0347">Helicase</keyword>
<name>A0A951QIV2_9CYAN</name>
<dbReference type="SUPFAM" id="SSF56024">
    <property type="entry name" value="Phospholipase D/nuclease"/>
    <property type="match status" value="1"/>
</dbReference>
<dbReference type="Pfam" id="PF00176">
    <property type="entry name" value="SNF2-rel_dom"/>
    <property type="match status" value="1"/>
</dbReference>
<dbReference type="InterPro" id="IPR001650">
    <property type="entry name" value="Helicase_C-like"/>
</dbReference>